<name>A0A484ICL6_9ARCH</name>
<dbReference type="KEGG" id="nfn:NFRAN_1637"/>
<keyword evidence="2" id="KW-1185">Reference proteome</keyword>
<proteinExistence type="predicted"/>
<organism evidence="1 2">
    <name type="scientific">Candidatus Nitrosocosmicus franklandianus</name>
    <dbReference type="NCBI Taxonomy" id="1798806"/>
    <lineage>
        <taxon>Archaea</taxon>
        <taxon>Nitrososphaerota</taxon>
        <taxon>Nitrososphaeria</taxon>
        <taxon>Nitrososphaerales</taxon>
        <taxon>Nitrososphaeraceae</taxon>
        <taxon>Candidatus Nitrosocosmicus</taxon>
    </lineage>
</organism>
<accession>A0A484ICL6</accession>
<protein>
    <submittedName>
        <fullName evidence="1">Uncharacterized protein</fullName>
    </submittedName>
</protein>
<evidence type="ECO:0000313" key="2">
    <source>
        <dbReference type="Proteomes" id="UP000294299"/>
    </source>
</evidence>
<dbReference type="Proteomes" id="UP000294299">
    <property type="component" value="Chromosome NFRAN"/>
</dbReference>
<dbReference type="EMBL" id="LR216287">
    <property type="protein sequence ID" value="VFJ13959.1"/>
    <property type="molecule type" value="Genomic_DNA"/>
</dbReference>
<evidence type="ECO:0000313" key="1">
    <source>
        <dbReference type="EMBL" id="VFJ13959.1"/>
    </source>
</evidence>
<reference evidence="1 2" key="1">
    <citation type="submission" date="2019-02" db="EMBL/GenBank/DDBJ databases">
        <authorList>
            <person name="Lehtovirta-Morley E L."/>
        </authorList>
    </citation>
    <scope>NUCLEOTIDE SEQUENCE [LARGE SCALE GENOMIC DNA]</scope>
    <source>
        <strain evidence="1">NFRAN1</strain>
    </source>
</reference>
<gene>
    <name evidence="1" type="ORF">NFRAN_1637</name>
</gene>
<dbReference type="AlphaFoldDB" id="A0A484ICL6"/>
<sequence>MIVSDEGPDIFGKNSGVIAPHVCCNGYEPNKDNINDN</sequence>